<feature type="compositionally biased region" description="Basic residues" evidence="1">
    <location>
        <begin position="9"/>
        <end position="21"/>
    </location>
</feature>
<dbReference type="eggNOG" id="COG4726">
    <property type="taxonomic scope" value="Bacteria"/>
</dbReference>
<evidence type="ECO:0000313" key="4">
    <source>
        <dbReference type="Proteomes" id="UP000000440"/>
    </source>
</evidence>
<sequence>MGARGNKPMMKKRIRSPKRRYPPLGHWQRGFTLPLVLGMGLIMIVVALTLLSRSQLDVSTASLQKQTQQAFAVAEGGMARTLGLLNGNYQVLLRRTYNPATNLNFNPPRPYLIDRSTDATKIGQPNTSGLAVPSVNAWTAQSLGSDAPPCFTLDNLNTLVLSGTIGTPVQGNYRILSYLYDAPTQTGHLLIEGRLANDSPANAFILQKMMITDRSVPANFPGLLAESIDLGNNDVFGTVSGNVICTNPAKCIVPPTECSNGQPTLEGLRRAVGALNNSIIEGTIAINKIDLPPLPTPPAPVNGSSVLGNVPLSSPPPWLPLDQLNDFQAALGKAGGYYSQGAYNNFPTRGQGKQGPQDSPDINGNTMTPSFPRPGDYPYVDPNSSIPFFIPDPLQPGGKIVNPEKVYYAYRIDDIDLQGSETLQFNTTNYPIRLYVSGNITLSGQAGIQNICDSDSSTCGTDANMGLPSQIGTPDRLRIYGNPPDPSNARTDQAFTLSGGATAGSLFVYAPDAKVGINGGSSDPDIFGAVWAKEWNGSSSNNAEIRVPDRLPEALGGEYANASIVVARTTEASNWYRLAQY</sequence>
<dbReference type="KEGG" id="tel:tll2336"/>
<feature type="compositionally biased region" description="Polar residues" evidence="1">
    <location>
        <begin position="354"/>
        <end position="369"/>
    </location>
</feature>
<evidence type="ECO:0000256" key="1">
    <source>
        <dbReference type="SAM" id="MobiDB-lite"/>
    </source>
</evidence>
<evidence type="ECO:0000313" key="3">
    <source>
        <dbReference type="EMBL" id="BAC09888.1"/>
    </source>
</evidence>
<name>Q8DGI1_THEVB</name>
<dbReference type="STRING" id="197221.gene:10748955"/>
<feature type="region of interest" description="Disordered" evidence="1">
    <location>
        <begin position="1"/>
        <end position="21"/>
    </location>
</feature>
<accession>Q8DGI1</accession>
<dbReference type="EnsemblBacteria" id="BAC09888">
    <property type="protein sequence ID" value="BAC09888"/>
    <property type="gene ID" value="BAC09888"/>
</dbReference>
<dbReference type="PATRIC" id="fig|197221.4.peg.2449"/>
<keyword evidence="4" id="KW-1185">Reference proteome</keyword>
<organism evidence="3 4">
    <name type="scientific">Thermosynechococcus vestitus (strain NIES-2133 / IAM M-273 / BP-1)</name>
    <dbReference type="NCBI Taxonomy" id="197221"/>
    <lineage>
        <taxon>Bacteria</taxon>
        <taxon>Bacillati</taxon>
        <taxon>Cyanobacteriota</taxon>
        <taxon>Cyanophyceae</taxon>
        <taxon>Acaryochloridales</taxon>
        <taxon>Thermosynechococcaceae</taxon>
        <taxon>Thermosynechococcus</taxon>
    </lineage>
</organism>
<protein>
    <submittedName>
        <fullName evidence="3">Tll2336 protein</fullName>
    </submittedName>
</protein>
<feature type="region of interest" description="Disordered" evidence="1">
    <location>
        <begin position="347"/>
        <end position="375"/>
    </location>
</feature>
<proteinExistence type="predicted"/>
<dbReference type="AlphaFoldDB" id="Q8DGI1"/>
<gene>
    <name evidence="3" type="ordered locus">tll2336</name>
</gene>
<feature type="domain" description="DUF7305" evidence="2">
    <location>
        <begin position="410"/>
        <end position="539"/>
    </location>
</feature>
<reference evidence="3 4" key="1">
    <citation type="journal article" date="2002" name="DNA Res.">
        <title>Complete genome structure of the thermophilic cyanobacterium Thermosynechococcus elongatus BP-1.</title>
        <authorList>
            <person name="Nakamura Y."/>
            <person name="Kaneko T."/>
            <person name="Sato S."/>
            <person name="Ikeuchi M."/>
            <person name="Katoh H."/>
            <person name="Sasamoto S."/>
            <person name="Watanabe A."/>
            <person name="Iriguchi M."/>
            <person name="Kawashima K."/>
            <person name="Kimura T."/>
            <person name="Kishida Y."/>
            <person name="Kiyokawa C."/>
            <person name="Kohara M."/>
            <person name="Matsumoto M."/>
            <person name="Matsuno A."/>
            <person name="Nakazaki N."/>
            <person name="Shimpo S."/>
            <person name="Sugimoto M."/>
            <person name="Takeuchi C."/>
            <person name="Yamada M."/>
            <person name="Tabata S."/>
        </authorList>
    </citation>
    <scope>NUCLEOTIDE SEQUENCE [LARGE SCALE GENOMIC DNA]</scope>
    <source>
        <strain evidence="4">IAM M-273 / NIES-2133 / BP-1</strain>
    </source>
</reference>
<evidence type="ECO:0000259" key="2">
    <source>
        <dbReference type="Pfam" id="PF23981"/>
    </source>
</evidence>
<dbReference type="InterPro" id="IPR055729">
    <property type="entry name" value="DUF7305"/>
</dbReference>
<dbReference type="EMBL" id="BA000039">
    <property type="protein sequence ID" value="BAC09888.1"/>
    <property type="molecule type" value="Genomic_DNA"/>
</dbReference>
<dbReference type="Proteomes" id="UP000000440">
    <property type="component" value="Chromosome"/>
</dbReference>
<dbReference type="Pfam" id="PF23981">
    <property type="entry name" value="DUF7305"/>
    <property type="match status" value="1"/>
</dbReference>